<proteinExistence type="predicted"/>
<dbReference type="Proteomes" id="UP001266305">
    <property type="component" value="Unassembled WGS sequence"/>
</dbReference>
<accession>A0ABQ9UG49</accession>
<gene>
    <name evidence="1" type="ORF">P7K49_027156</name>
</gene>
<keyword evidence="2" id="KW-1185">Reference proteome</keyword>
<name>A0ABQ9UG49_SAGOE</name>
<sequence length="214" mass="23758">MELGLMLTWNLLIQRYWTLHNLGCFLADGSRGQSKSLLMELFKVFHLVEVMCHADQLVTPITMGYVETPPFHSAPHTCFNEHGKDEKANHHNDSEVFEVPNPPVAIAGLRAKVFLVLKSVEAVFRGSNVRLSSEADLNHLIHSETHGLSSVTAAIGQILDFWKSFTILNTRGRKLDRIQRKAATRTGAGLQVQGQGGQLKSIPRQAVRAPVCNL</sequence>
<organism evidence="1 2">
    <name type="scientific">Saguinus oedipus</name>
    <name type="common">Cotton-top tamarin</name>
    <name type="synonym">Oedipomidas oedipus</name>
    <dbReference type="NCBI Taxonomy" id="9490"/>
    <lineage>
        <taxon>Eukaryota</taxon>
        <taxon>Metazoa</taxon>
        <taxon>Chordata</taxon>
        <taxon>Craniata</taxon>
        <taxon>Vertebrata</taxon>
        <taxon>Euteleostomi</taxon>
        <taxon>Mammalia</taxon>
        <taxon>Eutheria</taxon>
        <taxon>Euarchontoglires</taxon>
        <taxon>Primates</taxon>
        <taxon>Haplorrhini</taxon>
        <taxon>Platyrrhini</taxon>
        <taxon>Cebidae</taxon>
        <taxon>Callitrichinae</taxon>
        <taxon>Saguinus</taxon>
    </lineage>
</organism>
<comment type="caution">
    <text evidence="1">The sequence shown here is derived from an EMBL/GenBank/DDBJ whole genome shotgun (WGS) entry which is preliminary data.</text>
</comment>
<reference evidence="1 2" key="1">
    <citation type="submission" date="2023-05" db="EMBL/GenBank/DDBJ databases">
        <title>B98-5 Cell Line De Novo Hybrid Assembly: An Optical Mapping Approach.</title>
        <authorList>
            <person name="Kananen K."/>
            <person name="Auerbach J.A."/>
            <person name="Kautto E."/>
            <person name="Blachly J.S."/>
        </authorList>
    </citation>
    <scope>NUCLEOTIDE SEQUENCE [LARGE SCALE GENOMIC DNA]</scope>
    <source>
        <strain evidence="1">B95-8</strain>
        <tissue evidence="1">Cell line</tissue>
    </source>
</reference>
<evidence type="ECO:0000313" key="1">
    <source>
        <dbReference type="EMBL" id="KAK2095740.1"/>
    </source>
</evidence>
<dbReference type="EMBL" id="JASSZA010000013">
    <property type="protein sequence ID" value="KAK2095740.1"/>
    <property type="molecule type" value="Genomic_DNA"/>
</dbReference>
<protein>
    <submittedName>
        <fullName evidence="1">Uncharacterized protein</fullName>
    </submittedName>
</protein>
<evidence type="ECO:0000313" key="2">
    <source>
        <dbReference type="Proteomes" id="UP001266305"/>
    </source>
</evidence>